<dbReference type="OrthoDB" id="9815002at2"/>
<dbReference type="SUPFAM" id="SSF53955">
    <property type="entry name" value="Lysozyme-like"/>
    <property type="match status" value="1"/>
</dbReference>
<dbReference type="AlphaFoldDB" id="A0A6N6JMA2"/>
<evidence type="ECO:0000259" key="4">
    <source>
        <dbReference type="Pfam" id="PF01464"/>
    </source>
</evidence>
<dbReference type="Proteomes" id="UP000436822">
    <property type="component" value="Unassembled WGS sequence"/>
</dbReference>
<dbReference type="PANTHER" id="PTHR37423">
    <property type="entry name" value="SOLUBLE LYTIC MUREIN TRANSGLYCOSYLASE-RELATED"/>
    <property type="match status" value="1"/>
</dbReference>
<feature type="domain" description="Transglycosylase SLT" evidence="4">
    <location>
        <begin position="139"/>
        <end position="230"/>
    </location>
</feature>
<keyword evidence="3" id="KW-0732">Signal</keyword>
<dbReference type="InterPro" id="IPR023346">
    <property type="entry name" value="Lysozyme-like_dom_sf"/>
</dbReference>
<dbReference type="SUPFAM" id="SSF101082">
    <property type="entry name" value="Typo IV secretion system protein TraC"/>
    <property type="match status" value="1"/>
</dbReference>
<feature type="signal peptide" evidence="3">
    <location>
        <begin position="1"/>
        <end position="20"/>
    </location>
</feature>
<comment type="similarity">
    <text evidence="2">Belongs to the virb1 family.</text>
</comment>
<name>A0A6N6JMA2_9RHOB</name>
<protein>
    <recommendedName>
        <fullName evidence="4">Transglycosylase SLT domain-containing protein</fullName>
    </recommendedName>
</protein>
<proteinExistence type="inferred from homology"/>
<feature type="chain" id="PRO_5026713248" description="Transglycosylase SLT domain-containing protein" evidence="3">
    <location>
        <begin position="21"/>
        <end position="368"/>
    </location>
</feature>
<dbReference type="InterPro" id="IPR008258">
    <property type="entry name" value="Transglycosylase_SLT_dom_1"/>
</dbReference>
<organism evidence="5 6">
    <name type="scientific">Litoreibacter roseus</name>
    <dbReference type="NCBI Taxonomy" id="2601869"/>
    <lineage>
        <taxon>Bacteria</taxon>
        <taxon>Pseudomonadati</taxon>
        <taxon>Pseudomonadota</taxon>
        <taxon>Alphaproteobacteria</taxon>
        <taxon>Rhodobacterales</taxon>
        <taxon>Roseobacteraceae</taxon>
        <taxon>Litoreibacter</taxon>
    </lineage>
</organism>
<comment type="caution">
    <text evidence="5">The sequence shown here is derived from an EMBL/GenBank/DDBJ whole genome shotgun (WGS) entry which is preliminary data.</text>
</comment>
<evidence type="ECO:0000256" key="2">
    <source>
        <dbReference type="ARBA" id="ARBA00009387"/>
    </source>
</evidence>
<gene>
    <name evidence="5" type="ORF">KIN_43480</name>
</gene>
<sequence>MKSHAFLSLLFLCTASQAHAQGVPTQDSAGLAQLSAIHSTLGKDMKTQDNKSDTGGRLSAVQSDQLDVLDAMSVALSGPGLDIRALEGHTDFPAGAIYPTADTHPMDSRLFGEARETIEMMMVKVAEEYADAPGVRRAGLTPTQWRCLFQALIKQESRFSVSAVSPVGAYGLTQLMPGTALDMGVDRHDVMDNLRGGARYITMQLETFGNVPLALAAYNAGPARVQDYGGVPPFAETQSYVRNISRYYNSYLETIGGADALGTLSPSDMALAEYSNISDATLNYAADARAKIEQVLNRLTIIIRQIDEMPDIKRAFELNSYAKAEIGRILASRMRLMAASHQQTASRTLHLAADHQAERPFMATGEIR</sequence>
<dbReference type="Pfam" id="PF01464">
    <property type="entry name" value="SLT"/>
    <property type="match status" value="1"/>
</dbReference>
<dbReference type="PANTHER" id="PTHR37423:SF2">
    <property type="entry name" value="MEMBRANE-BOUND LYTIC MUREIN TRANSGLYCOSYLASE C"/>
    <property type="match status" value="1"/>
</dbReference>
<accession>A0A6N6JMA2</accession>
<comment type="similarity">
    <text evidence="1">Belongs to the transglycosylase Slt family.</text>
</comment>
<keyword evidence="6" id="KW-1185">Reference proteome</keyword>
<dbReference type="Gene3D" id="1.10.530.10">
    <property type="match status" value="1"/>
</dbReference>
<evidence type="ECO:0000256" key="1">
    <source>
        <dbReference type="ARBA" id="ARBA00007734"/>
    </source>
</evidence>
<evidence type="ECO:0000256" key="3">
    <source>
        <dbReference type="SAM" id="SignalP"/>
    </source>
</evidence>
<evidence type="ECO:0000313" key="5">
    <source>
        <dbReference type="EMBL" id="GFE67274.1"/>
    </source>
</evidence>
<reference evidence="5 6" key="1">
    <citation type="submission" date="2019-12" db="EMBL/GenBank/DDBJ databases">
        <title>Litoreibacter badius sp. nov., a novel bacteriochlorophyll a-containing bacterium in the genus Litoreibacter.</title>
        <authorList>
            <person name="Kanamuro M."/>
            <person name="Takabe Y."/>
            <person name="Mori K."/>
            <person name="Takaichi S."/>
            <person name="Hanada S."/>
        </authorList>
    </citation>
    <scope>NUCLEOTIDE SEQUENCE [LARGE SCALE GENOMIC DNA]</scope>
    <source>
        <strain evidence="5 6">K6</strain>
    </source>
</reference>
<dbReference type="CDD" id="cd00254">
    <property type="entry name" value="LT-like"/>
    <property type="match status" value="1"/>
</dbReference>
<evidence type="ECO:0000313" key="6">
    <source>
        <dbReference type="Proteomes" id="UP000436822"/>
    </source>
</evidence>
<dbReference type="EMBL" id="BLJE01000010">
    <property type="protein sequence ID" value="GFE67274.1"/>
    <property type="molecule type" value="Genomic_DNA"/>
</dbReference>